<keyword evidence="9 11" id="KW-0131">Cell cycle</keyword>
<gene>
    <name evidence="9" type="primary">tig</name>
</gene>
<evidence type="ECO:0000256" key="8">
    <source>
        <dbReference type="ARBA" id="ARBA00029986"/>
    </source>
</evidence>
<accession>A0A806KSB8</accession>
<dbReference type="PANTHER" id="PTHR30560:SF3">
    <property type="entry name" value="TRIGGER FACTOR-LIKE PROTEIN TIG, CHLOROPLASTIC"/>
    <property type="match status" value="1"/>
</dbReference>
<dbReference type="NCBIfam" id="TIGR00115">
    <property type="entry name" value="tig"/>
    <property type="match status" value="1"/>
</dbReference>
<dbReference type="Pfam" id="PF05697">
    <property type="entry name" value="Trigger_N"/>
    <property type="match status" value="1"/>
</dbReference>
<dbReference type="Pfam" id="PF05698">
    <property type="entry name" value="Trigger_C"/>
    <property type="match status" value="1"/>
</dbReference>
<dbReference type="GO" id="GO:0015031">
    <property type="term" value="P:protein transport"/>
    <property type="evidence" value="ECO:0007669"/>
    <property type="project" value="UniProtKB-UniRule"/>
</dbReference>
<dbReference type="InterPro" id="IPR027304">
    <property type="entry name" value="Trigger_fact/SurA_dom_sf"/>
</dbReference>
<evidence type="ECO:0000259" key="12">
    <source>
        <dbReference type="PROSITE" id="PS50059"/>
    </source>
</evidence>
<organism evidence="13">
    <name type="scientific">uncultured bacterium contig00007</name>
    <dbReference type="NCBI Taxonomy" id="1181499"/>
    <lineage>
        <taxon>Bacteria</taxon>
        <taxon>environmental samples</taxon>
    </lineage>
</organism>
<dbReference type="InterPro" id="IPR036611">
    <property type="entry name" value="Trigger_fac_ribosome-bd_sf"/>
</dbReference>
<dbReference type="GO" id="GO:0044183">
    <property type="term" value="F:protein folding chaperone"/>
    <property type="evidence" value="ECO:0007669"/>
    <property type="project" value="TreeGrafter"/>
</dbReference>
<evidence type="ECO:0000256" key="9">
    <source>
        <dbReference type="HAMAP-Rule" id="MF_00303"/>
    </source>
</evidence>
<feature type="domain" description="PPIase FKBP-type" evidence="12">
    <location>
        <begin position="172"/>
        <end position="261"/>
    </location>
</feature>
<comment type="subcellular location">
    <subcellularLocation>
        <location evidence="9">Cytoplasm</location>
    </subcellularLocation>
    <text evidence="9">About half TF is bound to the ribosome near the polypeptide exit tunnel while the other half is free in the cytoplasm.</text>
</comment>
<evidence type="ECO:0000256" key="3">
    <source>
        <dbReference type="ARBA" id="ARBA00013194"/>
    </source>
</evidence>
<comment type="similarity">
    <text evidence="2 9 11">Belongs to the FKBP-type PPIase family. Tig subfamily.</text>
</comment>
<keyword evidence="7 9" id="KW-0413">Isomerase</keyword>
<dbReference type="GO" id="GO:0043022">
    <property type="term" value="F:ribosome binding"/>
    <property type="evidence" value="ECO:0007669"/>
    <property type="project" value="TreeGrafter"/>
</dbReference>
<dbReference type="EMBL" id="JQ844276">
    <property type="protein sequence ID" value="AGS54079.1"/>
    <property type="molecule type" value="Genomic_DNA"/>
</dbReference>
<keyword evidence="6 9" id="KW-0143">Chaperone</keyword>
<dbReference type="InterPro" id="IPR005215">
    <property type="entry name" value="Trig_fac"/>
</dbReference>
<keyword evidence="5 9" id="KW-0697">Rotamase</keyword>
<dbReference type="InterPro" id="IPR046357">
    <property type="entry name" value="PPIase_dom_sf"/>
</dbReference>
<comment type="function">
    <text evidence="9">Involved in protein export. Acts as a chaperone by maintaining the newly synthesized protein in an open conformation. Functions as a peptidyl-prolyl cis-trans isomerase.</text>
</comment>
<dbReference type="EC" id="5.2.1.8" evidence="3 9"/>
<comment type="domain">
    <text evidence="9">Consists of 3 domains; the N-terminus binds the ribosome, the middle domain has PPIase activity, while the C-terminus has intrinsic chaperone activity on its own.</text>
</comment>
<dbReference type="Gene3D" id="3.30.70.1050">
    <property type="entry name" value="Trigger factor ribosome-binding domain"/>
    <property type="match status" value="1"/>
</dbReference>
<dbReference type="SUPFAM" id="SSF54534">
    <property type="entry name" value="FKBP-like"/>
    <property type="match status" value="1"/>
</dbReference>
<evidence type="ECO:0000256" key="6">
    <source>
        <dbReference type="ARBA" id="ARBA00023186"/>
    </source>
</evidence>
<dbReference type="Gene3D" id="3.10.50.40">
    <property type="match status" value="1"/>
</dbReference>
<evidence type="ECO:0000256" key="10">
    <source>
        <dbReference type="PROSITE-ProRule" id="PRU00277"/>
    </source>
</evidence>
<comment type="catalytic activity">
    <reaction evidence="1 9 10">
        <text>[protein]-peptidylproline (omega=180) = [protein]-peptidylproline (omega=0)</text>
        <dbReference type="Rhea" id="RHEA:16237"/>
        <dbReference type="Rhea" id="RHEA-COMP:10747"/>
        <dbReference type="Rhea" id="RHEA-COMP:10748"/>
        <dbReference type="ChEBI" id="CHEBI:83833"/>
        <dbReference type="ChEBI" id="CHEBI:83834"/>
        <dbReference type="EC" id="5.2.1.8"/>
    </reaction>
</comment>
<dbReference type="InterPro" id="IPR008881">
    <property type="entry name" value="Trigger_fac_ribosome-bd_bac"/>
</dbReference>
<keyword evidence="9" id="KW-0963">Cytoplasm</keyword>
<evidence type="ECO:0000256" key="2">
    <source>
        <dbReference type="ARBA" id="ARBA00005464"/>
    </source>
</evidence>
<dbReference type="GO" id="GO:0051301">
    <property type="term" value="P:cell division"/>
    <property type="evidence" value="ECO:0007669"/>
    <property type="project" value="UniProtKB-KW"/>
</dbReference>
<dbReference type="GO" id="GO:0043335">
    <property type="term" value="P:protein unfolding"/>
    <property type="evidence" value="ECO:0007669"/>
    <property type="project" value="TreeGrafter"/>
</dbReference>
<evidence type="ECO:0000256" key="1">
    <source>
        <dbReference type="ARBA" id="ARBA00000971"/>
    </source>
</evidence>
<proteinExistence type="inferred from homology"/>
<dbReference type="AlphaFoldDB" id="A0A806KSB8"/>
<name>A0A806KSB8_9BACT</name>
<dbReference type="GO" id="GO:0051083">
    <property type="term" value="P:'de novo' cotranslational protein folding"/>
    <property type="evidence" value="ECO:0007669"/>
    <property type="project" value="TreeGrafter"/>
</dbReference>
<sequence length="453" mass="52877">MAVTKELTRLDKSNVKLSITVPKDEVRAKYQGMLKEYSKSLQLPGFRKGHVPQEVLERKFAEALRGEAMGRIIEDALQDYFKDEKLPRNERPLPYATPELQEEPKFDLESDLQFSVVYDVLPEIKVDKWKGLTIEYPYAEVGKEEIDKELQDIRDRNSVVMDKDESAKVAKGDVVTVDYSILDENGEEQPNLSRKDFAFTLGSGTNFYQFDDDIIGMKKGETKEINKKFANDFFEASLAGQTRKIKVSLTSLKEKKLPDLDDDLAQDVDEKFKTLDDLKNSIKERLEKNLEWRLRDKKVNELLKNIMESTPVVLPESMVRAEVESRVRKLARYYNTDPNMLMQMMATGEGHEEREKEWRETAVKALHSRLIIETLMEEQNIEVTDADLEQELEKIAKENNVEIEEVRKNYDEQNMFYLKEDIRERRLIDIMLAENTLKQGKKENYLDFMTDKV</sequence>
<evidence type="ECO:0000256" key="11">
    <source>
        <dbReference type="RuleBase" id="RU003914"/>
    </source>
</evidence>
<evidence type="ECO:0000313" key="13">
    <source>
        <dbReference type="EMBL" id="AGS54079.1"/>
    </source>
</evidence>
<reference evidence="13" key="1">
    <citation type="submission" date="2012-03" db="EMBL/GenBank/DDBJ databases">
        <title>Functional metagenomics reveals considerable lignocellulase gene clusters in the gut microbiome of a wood-feeding higher termite.</title>
        <authorList>
            <person name="Liu N."/>
        </authorList>
    </citation>
    <scope>NUCLEOTIDE SEQUENCE</scope>
</reference>
<dbReference type="SUPFAM" id="SSF109998">
    <property type="entry name" value="Triger factor/SurA peptide-binding domain-like"/>
    <property type="match status" value="1"/>
</dbReference>
<protein>
    <recommendedName>
        <fullName evidence="4 9">Trigger factor</fullName>
        <shortName evidence="9">TF</shortName>
        <ecNumber evidence="3 9">5.2.1.8</ecNumber>
    </recommendedName>
    <alternativeName>
        <fullName evidence="8 9">PPIase</fullName>
    </alternativeName>
</protein>
<dbReference type="Pfam" id="PF00254">
    <property type="entry name" value="FKBP_C"/>
    <property type="match status" value="1"/>
</dbReference>
<dbReference type="SUPFAM" id="SSF102735">
    <property type="entry name" value="Trigger factor ribosome-binding domain"/>
    <property type="match status" value="1"/>
</dbReference>
<dbReference type="PANTHER" id="PTHR30560">
    <property type="entry name" value="TRIGGER FACTOR CHAPERONE AND PEPTIDYL-PROLYL CIS/TRANS ISOMERASE"/>
    <property type="match status" value="1"/>
</dbReference>
<evidence type="ECO:0000256" key="7">
    <source>
        <dbReference type="ARBA" id="ARBA00023235"/>
    </source>
</evidence>
<evidence type="ECO:0000256" key="4">
    <source>
        <dbReference type="ARBA" id="ARBA00016902"/>
    </source>
</evidence>
<evidence type="ECO:0000256" key="5">
    <source>
        <dbReference type="ARBA" id="ARBA00023110"/>
    </source>
</evidence>
<dbReference type="PIRSF" id="PIRSF003095">
    <property type="entry name" value="Trigger_factor"/>
    <property type="match status" value="1"/>
</dbReference>
<dbReference type="InterPro" id="IPR001179">
    <property type="entry name" value="PPIase_FKBP_dom"/>
</dbReference>
<dbReference type="PROSITE" id="PS50059">
    <property type="entry name" value="FKBP_PPIASE"/>
    <property type="match status" value="1"/>
</dbReference>
<dbReference type="GO" id="GO:0003755">
    <property type="term" value="F:peptidyl-prolyl cis-trans isomerase activity"/>
    <property type="evidence" value="ECO:0007669"/>
    <property type="project" value="UniProtKB-UniRule"/>
</dbReference>
<dbReference type="Gene3D" id="1.10.3120.10">
    <property type="entry name" value="Trigger factor, C-terminal domain"/>
    <property type="match status" value="1"/>
</dbReference>
<dbReference type="InterPro" id="IPR008880">
    <property type="entry name" value="Trigger_fac_C"/>
</dbReference>
<dbReference type="InterPro" id="IPR037041">
    <property type="entry name" value="Trigger_fac_C_sf"/>
</dbReference>
<dbReference type="HAMAP" id="MF_00303">
    <property type="entry name" value="Trigger_factor_Tig"/>
    <property type="match status" value="1"/>
</dbReference>
<dbReference type="GO" id="GO:0005737">
    <property type="term" value="C:cytoplasm"/>
    <property type="evidence" value="ECO:0007669"/>
    <property type="project" value="UniProtKB-SubCell"/>
</dbReference>
<keyword evidence="9 11" id="KW-0132">Cell division</keyword>